<dbReference type="InterPro" id="IPR000504">
    <property type="entry name" value="RRM_dom"/>
</dbReference>
<feature type="compositionally biased region" description="Low complexity" evidence="2">
    <location>
        <begin position="156"/>
        <end position="181"/>
    </location>
</feature>
<feature type="compositionally biased region" description="Basic and acidic residues" evidence="2">
    <location>
        <begin position="1672"/>
        <end position="1681"/>
    </location>
</feature>
<feature type="compositionally biased region" description="Basic and acidic residues" evidence="2">
    <location>
        <begin position="1955"/>
        <end position="1993"/>
    </location>
</feature>
<reference evidence="4 5" key="1">
    <citation type="submission" date="2024-10" db="EMBL/GenBank/DDBJ databases">
        <authorList>
            <person name="Kim D."/>
        </authorList>
    </citation>
    <scope>NUCLEOTIDE SEQUENCE [LARGE SCALE GENOMIC DNA]</scope>
    <source>
        <strain evidence="4">BH-2024</strain>
    </source>
</reference>
<feature type="compositionally biased region" description="Polar residues" evidence="2">
    <location>
        <begin position="987"/>
        <end position="996"/>
    </location>
</feature>
<feature type="compositionally biased region" description="Basic and acidic residues" evidence="2">
    <location>
        <begin position="513"/>
        <end position="533"/>
    </location>
</feature>
<feature type="compositionally biased region" description="Low complexity" evidence="2">
    <location>
        <begin position="1842"/>
        <end position="1854"/>
    </location>
</feature>
<feature type="compositionally biased region" description="Basic and acidic residues" evidence="2">
    <location>
        <begin position="1280"/>
        <end position="1296"/>
    </location>
</feature>
<feature type="compositionally biased region" description="Basic and acidic residues" evidence="2">
    <location>
        <begin position="1927"/>
        <end position="1946"/>
    </location>
</feature>
<evidence type="ECO:0000256" key="1">
    <source>
        <dbReference type="PROSITE-ProRule" id="PRU00176"/>
    </source>
</evidence>
<feature type="compositionally biased region" description="Basic and acidic residues" evidence="2">
    <location>
        <begin position="1537"/>
        <end position="1550"/>
    </location>
</feature>
<feature type="compositionally biased region" description="Polar residues" evidence="2">
    <location>
        <begin position="1325"/>
        <end position="1337"/>
    </location>
</feature>
<feature type="compositionally biased region" description="Basic and acidic residues" evidence="2">
    <location>
        <begin position="2088"/>
        <end position="2208"/>
    </location>
</feature>
<feature type="region of interest" description="Disordered" evidence="2">
    <location>
        <begin position="1667"/>
        <end position="1760"/>
    </location>
</feature>
<feature type="region of interest" description="Disordered" evidence="2">
    <location>
        <begin position="1325"/>
        <end position="1416"/>
    </location>
</feature>
<feature type="compositionally biased region" description="Low complexity" evidence="2">
    <location>
        <begin position="1479"/>
        <end position="1488"/>
    </location>
</feature>
<feature type="compositionally biased region" description="Basic and acidic residues" evidence="2">
    <location>
        <begin position="1"/>
        <end position="13"/>
    </location>
</feature>
<dbReference type="GO" id="GO:0003723">
    <property type="term" value="F:RNA binding"/>
    <property type="evidence" value="ECO:0007669"/>
    <property type="project" value="UniProtKB-UniRule"/>
</dbReference>
<feature type="domain" description="RRM" evidence="3">
    <location>
        <begin position="223"/>
        <end position="282"/>
    </location>
</feature>
<feature type="compositionally biased region" description="Basic residues" evidence="2">
    <location>
        <begin position="1385"/>
        <end position="1394"/>
    </location>
</feature>
<feature type="region of interest" description="Disordered" evidence="2">
    <location>
        <begin position="1274"/>
        <end position="1310"/>
    </location>
</feature>
<feature type="compositionally biased region" description="Basic and acidic residues" evidence="2">
    <location>
        <begin position="649"/>
        <end position="658"/>
    </location>
</feature>
<evidence type="ECO:0000313" key="5">
    <source>
        <dbReference type="Proteomes" id="UP001620626"/>
    </source>
</evidence>
<evidence type="ECO:0000259" key="3">
    <source>
        <dbReference type="PROSITE" id="PS50102"/>
    </source>
</evidence>
<feature type="region of interest" description="Disordered" evidence="2">
    <location>
        <begin position="500"/>
        <end position="939"/>
    </location>
</feature>
<feature type="region of interest" description="Disordered" evidence="2">
    <location>
        <begin position="425"/>
        <end position="457"/>
    </location>
</feature>
<comment type="caution">
    <text evidence="4">The sequence shown here is derived from an EMBL/GenBank/DDBJ whole genome shotgun (WGS) entry which is preliminary data.</text>
</comment>
<dbReference type="Proteomes" id="UP001620626">
    <property type="component" value="Unassembled WGS sequence"/>
</dbReference>
<feature type="compositionally biased region" description="Basic and acidic residues" evidence="2">
    <location>
        <begin position="2035"/>
        <end position="2050"/>
    </location>
</feature>
<feature type="compositionally biased region" description="Acidic residues" evidence="2">
    <location>
        <begin position="1515"/>
        <end position="1536"/>
    </location>
</feature>
<feature type="compositionally biased region" description="Low complexity" evidence="2">
    <location>
        <begin position="722"/>
        <end position="762"/>
    </location>
</feature>
<dbReference type="Pfam" id="PF00076">
    <property type="entry name" value="RRM_1"/>
    <property type="match status" value="1"/>
</dbReference>
<feature type="compositionally biased region" description="Low complexity" evidence="2">
    <location>
        <begin position="1397"/>
        <end position="1406"/>
    </location>
</feature>
<feature type="compositionally biased region" description="Polar residues" evidence="2">
    <location>
        <begin position="2005"/>
        <end position="2019"/>
    </location>
</feature>
<dbReference type="SUPFAM" id="SSF54928">
    <property type="entry name" value="RNA-binding domain, RBD"/>
    <property type="match status" value="1"/>
</dbReference>
<protein>
    <recommendedName>
        <fullName evidence="3">RRM domain-containing protein</fullName>
    </recommendedName>
</protein>
<feature type="compositionally biased region" description="Basic and acidic residues" evidence="2">
    <location>
        <begin position="1504"/>
        <end position="1514"/>
    </location>
</feature>
<feature type="compositionally biased region" description="Basic and acidic residues" evidence="2">
    <location>
        <begin position="1372"/>
        <end position="1384"/>
    </location>
</feature>
<feature type="region of interest" description="Disordered" evidence="2">
    <location>
        <begin position="1798"/>
        <end position="1882"/>
    </location>
</feature>
<feature type="compositionally biased region" description="Basic and acidic residues" evidence="2">
    <location>
        <begin position="1574"/>
        <end position="1594"/>
    </location>
</feature>
<feature type="region of interest" description="Disordered" evidence="2">
    <location>
        <begin position="1925"/>
        <end position="2208"/>
    </location>
</feature>
<feature type="compositionally biased region" description="Low complexity" evidence="2">
    <location>
        <begin position="1814"/>
        <end position="1823"/>
    </location>
</feature>
<sequence length="2208" mass="248011">MDTAEQLRDKVDDPSTSMPPSLHNPDNLQGIYVYQLPFPGTLPEKAQREQLAAVVRKYSKIVEIRFDAVPNNPDVTSVQAGRRYQLPPLSRRALIVFQKTSIASYEALLAELNKQVMSQCHLSASTAKSEHISALIAMRNAASAGHNSTKAHQTMAAKNAQQNSTTATAAEPPSQQQQPQQLYSSKRPLTLLKIQPPAPAVKAFAMDSQTHTQPDPFHKNASRTLYVKHLDNTITEEELKVRYGKFGHILDIEVKNRNTMAPYAFIQFTNIESVANAIKAFNQQFEECGGARHKKFSNLHWWGNTIVTSRLWIGRLPPNCGEQYLMSKMRVVLTQPDDVTQVIYDAGFNEAIVMFVGHESTQIAFNKVKNRNITFQPERSSITEPVHHVHVDFCSEKLHDYFIDRLYGKNTESLLSDVILAPPPDPPKCLSSSHSQPKKSPSPPPDPSIESGGGHCASVIKRPIGRQKVLLVEQQQQNQGAGHAFEKILPNCNAKIGRTTRETTHSNSMAEETQSHREKTTRGKSQENSERGRSANVRQVRSNSSSSNTSTDTYSQSPRKRWRHPPQASEFNEFSGNRHKITSKKPAPETKHKWERKHRSQRSTERRRESRVEKREKRRERLRSRTRQTVGTARRTEGERSGEIASGGDRSKRGEHGRGKSTSEANKRSKTTSKVEKYKGRSNERVHTKTSSNSGSQLLPPPPVPPLRIDKTHDQHKRRRSTSSSSDSHSSCTCSSCSSNSSSNSRTNSLSENSDSELSSSENEAEQQHPSTRRSHRSRKDGFTDEPSQVGTRQPSIKRETPNAQSVHIKSEQVPLVTPIESKAIGTKNIVQNAERGNEKIVQNETKEENTEKSKDTKGDEQSKQRDQTASEKDETASKKTTVAAPSLPVQPPQTVGKVQVPRPSQRTVTCIPLDVQSTSSPPTDPRQMRPKQQRPTAVTESIMCLDLPRFVQKMRTSACNDNDRPSSSSISGEGANLTEELPKNSPLKTVPTTATDWIKHEPENAEMEPNLKTEKSNDGDVQVEKKPTAANTMNLMASITERIKCVENGITEFRNTVQVEQTNASSNFAQIELEVSRIRTELTNGIPLELLEHSIAQRSTITAQMNTSADGVGRQLQPKTTGDGFQTSNGQEFVSFTDETEKNKRNDETEVGGIHDRRCSFLSEPDMPTRSFSLSCDHHPTTSSANPMRLAHEKEQFASSANSLCASPLPKQSADSSSAFLRKPKQLADSQLNQTHARNTAGIPKLKEIKLDRKPSAVSLAVGGDPCTTTSVATSLSSLKKDKELKERREHRSDSVGHLPTTSAKDQRKELGVAKANVHLNLKKMTTATVRPQQKQLQKEERKTDSFVLFGGTSGGHSDEHKKQLKLAKLKHVETESASDAEKQHKKQKRKKRSTEQSTSSSSSDESLEESDMFNGIDIEEQKRMMKMIKSGIGFGLSMYDRVKRRSSQRPDDEQKKKTALEVLKTKHAKKRKEFSRVRLSSTSSDSEGNEYAQATTSAQLKVAERSSKPKSAEEDESDTSDEENGEQNAEENDDAMTRAEKPKTHMDTSGDMSTKSSADEKLEKTTAILTIRRPEIAPRKPFMDERPTKEEGANSSPSSVEEESVNGSESESEAEDGELDAGDRAIKKLKNVLSRYRKSSESSADEAKQFNEKLAKVISIATEGCQTHMSDSHSEKSDSSLDSSSSSESDTDSEPKKERPKGNAGTSKKLPSQKKVKHLSMEDVFGADSSEDSSGERAIPPLPLLRQNKVDFSSSTTKHKGVVNETIKKGIVVPIIKVGNKHEEAIKIRTEKEKAQNKSLLTTNEQVKRTRVSSVSSVSSVEQKRFKEAKSKPNAEKETVTSPPATTTTATSVRDRSKSDATAHHQQKLMTSNKSGTIDRVERVVEKKAELDKKMKQQKPTKTTVGTTKVAIAKTTAKNSTFMKELAKRKIARNKEERKLDKRTALKRASGTDGKDQIAKKAKKETKPSEEKSDQNKEKDKKEREMPKEKQEEEVELAKPASETASQCLIGVSNTPKSVADNEKVKQQQNISDKMDNEEKEQTEQETQREEEEGEEERTTGKTETDELLNIVAAKQMADNEFEIIDSGKVEEGEETKRKQKEIEEEKERKKREREERKLREQEKKREEEEKEKSRKEELEEQKKRREQEKKREEEEEQKKRREEEKKRKEEEEQKKRREEEKKREEKEEEKRRKEELERKKEKGRT</sequence>
<feature type="region of interest" description="Disordered" evidence="2">
    <location>
        <begin position="1445"/>
        <end position="1627"/>
    </location>
</feature>
<feature type="compositionally biased region" description="Polar residues" evidence="2">
    <location>
        <begin position="786"/>
        <end position="795"/>
    </location>
</feature>
<feature type="region of interest" description="Disordered" evidence="2">
    <location>
        <begin position="143"/>
        <end position="182"/>
    </location>
</feature>
<feature type="compositionally biased region" description="Basic and acidic residues" evidence="2">
    <location>
        <begin position="673"/>
        <end position="687"/>
    </location>
</feature>
<dbReference type="PROSITE" id="PS50102">
    <property type="entry name" value="RRM"/>
    <property type="match status" value="1"/>
</dbReference>
<feature type="compositionally biased region" description="Basic and acidic residues" evidence="2">
    <location>
        <begin position="1824"/>
        <end position="1841"/>
    </location>
</feature>
<gene>
    <name evidence="4" type="ORF">niasHT_003931</name>
</gene>
<feature type="region of interest" description="Disordered" evidence="2">
    <location>
        <begin position="958"/>
        <end position="1024"/>
    </location>
</feature>
<feature type="compositionally biased region" description="Low complexity" evidence="2">
    <location>
        <begin position="534"/>
        <end position="557"/>
    </location>
</feature>
<keyword evidence="1" id="KW-0694">RNA-binding</keyword>
<feature type="compositionally biased region" description="Basic and acidic residues" evidence="2">
    <location>
        <begin position="1855"/>
        <end position="1865"/>
    </location>
</feature>
<feature type="compositionally biased region" description="Basic and acidic residues" evidence="2">
    <location>
        <begin position="602"/>
        <end position="615"/>
    </location>
</feature>
<evidence type="ECO:0000256" key="2">
    <source>
        <dbReference type="SAM" id="MobiDB-lite"/>
    </source>
</evidence>
<feature type="compositionally biased region" description="Polar residues" evidence="2">
    <location>
        <begin position="14"/>
        <end position="24"/>
    </location>
</feature>
<keyword evidence="5" id="KW-1185">Reference proteome</keyword>
<feature type="region of interest" description="Disordered" evidence="2">
    <location>
        <begin position="1"/>
        <end position="24"/>
    </location>
</feature>
<evidence type="ECO:0000313" key="4">
    <source>
        <dbReference type="EMBL" id="KAL3119148.1"/>
    </source>
</evidence>
<feature type="compositionally biased region" description="Basic and acidic residues" evidence="2">
    <location>
        <begin position="845"/>
        <end position="878"/>
    </location>
</feature>
<organism evidence="4 5">
    <name type="scientific">Heterodera trifolii</name>
    <dbReference type="NCBI Taxonomy" id="157864"/>
    <lineage>
        <taxon>Eukaryota</taxon>
        <taxon>Metazoa</taxon>
        <taxon>Ecdysozoa</taxon>
        <taxon>Nematoda</taxon>
        <taxon>Chromadorea</taxon>
        <taxon>Rhabditida</taxon>
        <taxon>Tylenchina</taxon>
        <taxon>Tylenchomorpha</taxon>
        <taxon>Tylenchoidea</taxon>
        <taxon>Heteroderidae</taxon>
        <taxon>Heteroderinae</taxon>
        <taxon>Heterodera</taxon>
    </lineage>
</organism>
<feature type="compositionally biased region" description="Basic and acidic residues" evidence="2">
    <location>
        <begin position="1450"/>
        <end position="1461"/>
    </location>
</feature>
<feature type="compositionally biased region" description="Basic residues" evidence="2">
    <location>
        <begin position="616"/>
        <end position="626"/>
    </location>
</feature>
<proteinExistence type="predicted"/>
<dbReference type="InterPro" id="IPR012677">
    <property type="entry name" value="Nucleotide-bd_a/b_plait_sf"/>
</dbReference>
<dbReference type="Gene3D" id="3.30.70.330">
    <property type="match status" value="1"/>
</dbReference>
<dbReference type="InterPro" id="IPR035979">
    <property type="entry name" value="RBD_domain_sf"/>
</dbReference>
<feature type="compositionally biased region" description="Acidic residues" evidence="2">
    <location>
        <begin position="1602"/>
        <end position="1622"/>
    </location>
</feature>
<feature type="compositionally biased region" description="Polar residues" evidence="2">
    <location>
        <begin position="958"/>
        <end position="972"/>
    </location>
</feature>
<name>A0ABD2LV64_9BILA</name>
<dbReference type="SMART" id="SM00360">
    <property type="entry name" value="RRM"/>
    <property type="match status" value="1"/>
</dbReference>
<accession>A0ABD2LV64</accession>
<dbReference type="EMBL" id="JBICBT010000258">
    <property type="protein sequence ID" value="KAL3119148.1"/>
    <property type="molecule type" value="Genomic_DNA"/>
</dbReference>
<feature type="compositionally biased region" description="Basic and acidic residues" evidence="2">
    <location>
        <begin position="998"/>
        <end position="1024"/>
    </location>
</feature>